<evidence type="ECO:0000313" key="2">
    <source>
        <dbReference type="EMBL" id="CAA9534070.1"/>
    </source>
</evidence>
<evidence type="ECO:0000256" key="1">
    <source>
        <dbReference type="SAM" id="MobiDB-lite"/>
    </source>
</evidence>
<feature type="compositionally biased region" description="Basic and acidic residues" evidence="1">
    <location>
        <begin position="102"/>
        <end position="168"/>
    </location>
</feature>
<sequence>GDHGEDRKDGGAAREDGRRHVQAGRGPLRGAAGAQRSLRAGGSRRHGARGPAPGREQPVADAGARGAGRAAAWRIPDAGGAVSGRVHGSPVRPPLLLQAGPEGRRGRAWARDVPHSQLRRAERRRDLQAHRRLHGRPDPRGPRVREAQQEPRDPDRAVRPQAEGRLRV</sequence>
<feature type="non-terminal residue" evidence="2">
    <location>
        <position position="168"/>
    </location>
</feature>
<feature type="compositionally biased region" description="Basic and acidic residues" evidence="1">
    <location>
        <begin position="1"/>
        <end position="19"/>
    </location>
</feature>
<gene>
    <name evidence="2" type="ORF">AVDCRST_MAG05-4678</name>
</gene>
<organism evidence="2">
    <name type="scientific">uncultured Rubrobacteraceae bacterium</name>
    <dbReference type="NCBI Taxonomy" id="349277"/>
    <lineage>
        <taxon>Bacteria</taxon>
        <taxon>Bacillati</taxon>
        <taxon>Actinomycetota</taxon>
        <taxon>Rubrobacteria</taxon>
        <taxon>Rubrobacterales</taxon>
        <taxon>Rubrobacteraceae</taxon>
        <taxon>environmental samples</taxon>
    </lineage>
</organism>
<feature type="compositionally biased region" description="Low complexity" evidence="1">
    <location>
        <begin position="49"/>
        <end position="74"/>
    </location>
</feature>
<feature type="non-terminal residue" evidence="2">
    <location>
        <position position="1"/>
    </location>
</feature>
<feature type="compositionally biased region" description="Low complexity" evidence="1">
    <location>
        <begin position="23"/>
        <end position="41"/>
    </location>
</feature>
<accession>A0A6J4TX01</accession>
<dbReference type="AlphaFoldDB" id="A0A6J4TX01"/>
<name>A0A6J4TX01_9ACTN</name>
<proteinExistence type="predicted"/>
<feature type="region of interest" description="Disordered" evidence="1">
    <location>
        <begin position="1"/>
        <end position="168"/>
    </location>
</feature>
<protein>
    <submittedName>
        <fullName evidence="2">Uncharacterized protein</fullName>
    </submittedName>
</protein>
<dbReference type="EMBL" id="CADCVM010000506">
    <property type="protein sequence ID" value="CAA9534070.1"/>
    <property type="molecule type" value="Genomic_DNA"/>
</dbReference>
<reference evidence="2" key="1">
    <citation type="submission" date="2020-02" db="EMBL/GenBank/DDBJ databases">
        <authorList>
            <person name="Meier V. D."/>
        </authorList>
    </citation>
    <scope>NUCLEOTIDE SEQUENCE</scope>
    <source>
        <strain evidence="2">AVDCRST_MAG05</strain>
    </source>
</reference>